<feature type="region of interest" description="Disordered" evidence="1">
    <location>
        <begin position="1"/>
        <end position="58"/>
    </location>
</feature>
<evidence type="ECO:0000256" key="1">
    <source>
        <dbReference type="SAM" id="MobiDB-lite"/>
    </source>
</evidence>
<sequence>MDQFFGILGPNAQSTPKPRDGSKTQGQTEGPGPDHDSRGERTSVGSQDESFEQHVSDDSGIGIFARDLEGELKSGDSAYFSALSSRVDQIGRRVQDLVEKINDRRATDQEIVNDFQDKLTKKVSEVCQQVKEQMFGTYEANGRLIESRLQEISEVLGRSSQLISELQGASQILAAINKGLCKTPERSLSQSEL</sequence>
<proteinExistence type="predicted"/>
<keyword evidence="3" id="KW-1185">Reference proteome</keyword>
<protein>
    <submittedName>
        <fullName evidence="2">Uncharacterized protein</fullName>
    </submittedName>
</protein>
<dbReference type="PANTHER" id="PTHR28398">
    <property type="entry name" value="SYNAPTONEMAL COMPLEX CENTRAL ELEMENT PROTEIN 2"/>
    <property type="match status" value="1"/>
</dbReference>
<name>A0A9Q1D1A4_CONCO</name>
<organism evidence="2 3">
    <name type="scientific">Conger conger</name>
    <name type="common">Conger eel</name>
    <name type="synonym">Muraena conger</name>
    <dbReference type="NCBI Taxonomy" id="82655"/>
    <lineage>
        <taxon>Eukaryota</taxon>
        <taxon>Metazoa</taxon>
        <taxon>Chordata</taxon>
        <taxon>Craniata</taxon>
        <taxon>Vertebrata</taxon>
        <taxon>Euteleostomi</taxon>
        <taxon>Actinopterygii</taxon>
        <taxon>Neopterygii</taxon>
        <taxon>Teleostei</taxon>
        <taxon>Anguilliformes</taxon>
        <taxon>Congridae</taxon>
        <taxon>Conger</taxon>
    </lineage>
</organism>
<feature type="compositionally biased region" description="Basic and acidic residues" evidence="1">
    <location>
        <begin position="32"/>
        <end position="41"/>
    </location>
</feature>
<dbReference type="AlphaFoldDB" id="A0A9Q1D1A4"/>
<dbReference type="InterPro" id="IPR034609">
    <property type="entry name" value="Syce2"/>
</dbReference>
<dbReference type="PANTHER" id="PTHR28398:SF1">
    <property type="entry name" value="SYNAPTONEMAL COMPLEX CENTRAL ELEMENT PROTEIN 2"/>
    <property type="match status" value="1"/>
</dbReference>
<dbReference type="OrthoDB" id="6142414at2759"/>
<reference evidence="2" key="1">
    <citation type="journal article" date="2023" name="Science">
        <title>Genome structures resolve the early diversification of teleost fishes.</title>
        <authorList>
            <person name="Parey E."/>
            <person name="Louis A."/>
            <person name="Montfort J."/>
            <person name="Bouchez O."/>
            <person name="Roques C."/>
            <person name="Iampietro C."/>
            <person name="Lluch J."/>
            <person name="Castinel A."/>
            <person name="Donnadieu C."/>
            <person name="Desvignes T."/>
            <person name="Floi Bucao C."/>
            <person name="Jouanno E."/>
            <person name="Wen M."/>
            <person name="Mejri S."/>
            <person name="Dirks R."/>
            <person name="Jansen H."/>
            <person name="Henkel C."/>
            <person name="Chen W.J."/>
            <person name="Zahm M."/>
            <person name="Cabau C."/>
            <person name="Klopp C."/>
            <person name="Thompson A.W."/>
            <person name="Robinson-Rechavi M."/>
            <person name="Braasch I."/>
            <person name="Lecointre G."/>
            <person name="Bobe J."/>
            <person name="Postlethwait J.H."/>
            <person name="Berthelot C."/>
            <person name="Roest Crollius H."/>
            <person name="Guiguen Y."/>
        </authorList>
    </citation>
    <scope>NUCLEOTIDE SEQUENCE</scope>
    <source>
        <strain evidence="2">Concon-B</strain>
    </source>
</reference>
<dbReference type="EMBL" id="JAFJMO010000016">
    <property type="protein sequence ID" value="KAJ8254522.1"/>
    <property type="molecule type" value="Genomic_DNA"/>
</dbReference>
<dbReference type="GO" id="GO:0007130">
    <property type="term" value="P:synaptonemal complex assembly"/>
    <property type="evidence" value="ECO:0007669"/>
    <property type="project" value="InterPro"/>
</dbReference>
<dbReference type="GO" id="GO:0000801">
    <property type="term" value="C:central element"/>
    <property type="evidence" value="ECO:0007669"/>
    <property type="project" value="InterPro"/>
</dbReference>
<gene>
    <name evidence="2" type="ORF">COCON_G00211340</name>
</gene>
<evidence type="ECO:0000313" key="2">
    <source>
        <dbReference type="EMBL" id="KAJ8254522.1"/>
    </source>
</evidence>
<dbReference type="Proteomes" id="UP001152803">
    <property type="component" value="Unassembled WGS sequence"/>
</dbReference>
<comment type="caution">
    <text evidence="2">The sequence shown here is derived from an EMBL/GenBank/DDBJ whole genome shotgun (WGS) entry which is preliminary data.</text>
</comment>
<accession>A0A9Q1D1A4</accession>
<evidence type="ECO:0000313" key="3">
    <source>
        <dbReference type="Proteomes" id="UP001152803"/>
    </source>
</evidence>